<dbReference type="Proteomes" id="UP000645828">
    <property type="component" value="Unassembled WGS sequence"/>
</dbReference>
<name>A0A811Y276_NYCPR</name>
<keyword evidence="2" id="KW-1185">Reference proteome</keyword>
<reference evidence="1" key="1">
    <citation type="submission" date="2020-12" db="EMBL/GenBank/DDBJ databases">
        <authorList>
            <consortium name="Molecular Ecology Group"/>
        </authorList>
    </citation>
    <scope>NUCLEOTIDE SEQUENCE</scope>
    <source>
        <strain evidence="1">TBG_1078</strain>
    </source>
</reference>
<organism evidence="1 2">
    <name type="scientific">Nyctereutes procyonoides</name>
    <name type="common">Raccoon dog</name>
    <name type="synonym">Canis procyonoides</name>
    <dbReference type="NCBI Taxonomy" id="34880"/>
    <lineage>
        <taxon>Eukaryota</taxon>
        <taxon>Metazoa</taxon>
        <taxon>Chordata</taxon>
        <taxon>Craniata</taxon>
        <taxon>Vertebrata</taxon>
        <taxon>Euteleostomi</taxon>
        <taxon>Mammalia</taxon>
        <taxon>Eutheria</taxon>
        <taxon>Laurasiatheria</taxon>
        <taxon>Carnivora</taxon>
        <taxon>Caniformia</taxon>
        <taxon>Canidae</taxon>
        <taxon>Nyctereutes</taxon>
    </lineage>
</organism>
<evidence type="ECO:0000313" key="1">
    <source>
        <dbReference type="EMBL" id="CAD7671770.1"/>
    </source>
</evidence>
<proteinExistence type="predicted"/>
<dbReference type="SUPFAM" id="SSF47240">
    <property type="entry name" value="Ferritin-like"/>
    <property type="match status" value="1"/>
</dbReference>
<gene>
    <name evidence="1" type="ORF">NYPRO_LOCUS4565</name>
</gene>
<dbReference type="AlphaFoldDB" id="A0A811Y276"/>
<dbReference type="InterPro" id="IPR012347">
    <property type="entry name" value="Ferritin-like"/>
</dbReference>
<dbReference type="EMBL" id="CAJHUB010000663">
    <property type="protein sequence ID" value="CAD7671770.1"/>
    <property type="molecule type" value="Genomic_DNA"/>
</dbReference>
<dbReference type="Gene3D" id="1.20.1260.10">
    <property type="match status" value="1"/>
</dbReference>
<evidence type="ECO:0000313" key="2">
    <source>
        <dbReference type="Proteomes" id="UP000645828"/>
    </source>
</evidence>
<sequence length="70" mass="8120">MLCHNFSTEYPNCKVQTLFHAEFSGKPKDKSDIKKQTQEMGDHLTNLRRLANPQAGLGEYLFKRLTLKHD</sequence>
<dbReference type="InterPro" id="IPR009078">
    <property type="entry name" value="Ferritin-like_SF"/>
</dbReference>
<comment type="caution">
    <text evidence="1">The sequence shown here is derived from an EMBL/GenBank/DDBJ whole genome shotgun (WGS) entry which is preliminary data.</text>
</comment>
<accession>A0A811Y276</accession>
<protein>
    <submittedName>
        <fullName evidence="1">(raccoon dog) hypothetical protein</fullName>
    </submittedName>
</protein>